<comment type="subcellular location">
    <subcellularLocation>
        <location evidence="14">Nucleus</location>
    </subcellularLocation>
    <subcellularLocation>
        <location evidence="14">Chromosome</location>
        <location evidence="14">Telomere</location>
    </subcellularLocation>
</comment>
<dbReference type="Gene3D" id="1.10.10.2210">
    <property type="match status" value="1"/>
</dbReference>
<evidence type="ECO:0000256" key="8">
    <source>
        <dbReference type="ARBA" id="ARBA00022842"/>
    </source>
</evidence>
<evidence type="ECO:0000313" key="16">
    <source>
        <dbReference type="Proteomes" id="UP001652582"/>
    </source>
</evidence>
<dbReference type="Gene3D" id="3.10.10.20">
    <property type="match status" value="1"/>
</dbReference>
<keyword evidence="4 14" id="KW-0158">Chromosome</keyword>
<evidence type="ECO:0000256" key="7">
    <source>
        <dbReference type="ARBA" id="ARBA00022723"/>
    </source>
</evidence>
<evidence type="ECO:0000256" key="6">
    <source>
        <dbReference type="ARBA" id="ARBA00022695"/>
    </source>
</evidence>
<evidence type="ECO:0000256" key="4">
    <source>
        <dbReference type="ARBA" id="ARBA00022454"/>
    </source>
</evidence>
<evidence type="ECO:0000256" key="12">
    <source>
        <dbReference type="ARBA" id="ARBA00032044"/>
    </source>
</evidence>
<evidence type="ECO:0000313" key="17">
    <source>
        <dbReference type="RefSeq" id="XP_023949393.2"/>
    </source>
</evidence>
<keyword evidence="5 14" id="KW-0808">Transferase</keyword>
<dbReference type="GeneID" id="112053993"/>
<keyword evidence="16" id="KW-1185">Reference proteome</keyword>
<proteinExistence type="inferred from homology"/>
<dbReference type="InterPro" id="IPR003545">
    <property type="entry name" value="Telomerase_RT"/>
</dbReference>
<protein>
    <recommendedName>
        <fullName evidence="3 14">Telomerase reverse transcriptase</fullName>
        <ecNumber evidence="2 14">2.7.7.49</ecNumber>
    </recommendedName>
    <alternativeName>
        <fullName evidence="12 14">Telomerase catalytic subunit</fullName>
    </alternativeName>
</protein>
<evidence type="ECO:0000256" key="10">
    <source>
        <dbReference type="ARBA" id="ARBA00022918"/>
    </source>
</evidence>
<evidence type="ECO:0000256" key="2">
    <source>
        <dbReference type="ARBA" id="ARBA00012493"/>
    </source>
</evidence>
<dbReference type="GO" id="GO:0046872">
    <property type="term" value="F:metal ion binding"/>
    <property type="evidence" value="ECO:0007669"/>
    <property type="project" value="UniProtKB-KW"/>
</dbReference>
<evidence type="ECO:0000256" key="3">
    <source>
        <dbReference type="ARBA" id="ARBA00016182"/>
    </source>
</evidence>
<keyword evidence="9 14" id="KW-0779">Telomere</keyword>
<dbReference type="AlphaFoldDB" id="A0A6J1NXB7"/>
<keyword evidence="6 14" id="KW-0548">Nucleotidyltransferase</keyword>
<dbReference type="RefSeq" id="XP_023949393.2">
    <property type="nucleotide sequence ID" value="XM_024093625.2"/>
</dbReference>
<evidence type="ECO:0000256" key="13">
    <source>
        <dbReference type="ARBA" id="ARBA00048173"/>
    </source>
</evidence>
<dbReference type="Pfam" id="PF12009">
    <property type="entry name" value="Telomerase_RBD"/>
    <property type="match status" value="1"/>
</dbReference>
<reference evidence="17" key="1">
    <citation type="submission" date="2025-08" db="UniProtKB">
        <authorList>
            <consortium name="RefSeq"/>
        </authorList>
    </citation>
    <scope>IDENTIFICATION</scope>
</reference>
<feature type="domain" description="Reverse transcriptase" evidence="15">
    <location>
        <begin position="244"/>
        <end position="491"/>
    </location>
</feature>
<dbReference type="InterPro" id="IPR043502">
    <property type="entry name" value="DNA/RNA_pol_sf"/>
</dbReference>
<dbReference type="PANTHER" id="PTHR12066">
    <property type="entry name" value="TELOMERASE REVERSE TRANSCRIPTASE"/>
    <property type="match status" value="1"/>
</dbReference>
<comment type="catalytic activity">
    <reaction evidence="13 14">
        <text>DNA(n) + a 2'-deoxyribonucleoside 5'-triphosphate = DNA(n+1) + diphosphate</text>
        <dbReference type="Rhea" id="RHEA:22508"/>
        <dbReference type="Rhea" id="RHEA-COMP:17339"/>
        <dbReference type="Rhea" id="RHEA-COMP:17340"/>
        <dbReference type="ChEBI" id="CHEBI:33019"/>
        <dbReference type="ChEBI" id="CHEBI:61560"/>
        <dbReference type="ChEBI" id="CHEBI:173112"/>
        <dbReference type="EC" id="2.7.7.49"/>
    </reaction>
</comment>
<dbReference type="GO" id="GO:0000781">
    <property type="term" value="C:chromosome, telomeric region"/>
    <property type="evidence" value="ECO:0007669"/>
    <property type="project" value="UniProtKB-SubCell"/>
</dbReference>
<dbReference type="GO" id="GO:0070034">
    <property type="term" value="F:telomerase RNA binding"/>
    <property type="evidence" value="ECO:0007669"/>
    <property type="project" value="TreeGrafter"/>
</dbReference>
<dbReference type="Gene3D" id="3.30.70.2630">
    <property type="match status" value="1"/>
</dbReference>
<evidence type="ECO:0000256" key="9">
    <source>
        <dbReference type="ARBA" id="ARBA00022895"/>
    </source>
</evidence>
<organism evidence="16 17">
    <name type="scientific">Bicyclus anynana</name>
    <name type="common">Squinting bush brown butterfly</name>
    <dbReference type="NCBI Taxonomy" id="110368"/>
    <lineage>
        <taxon>Eukaryota</taxon>
        <taxon>Metazoa</taxon>
        <taxon>Ecdysozoa</taxon>
        <taxon>Arthropoda</taxon>
        <taxon>Hexapoda</taxon>
        <taxon>Insecta</taxon>
        <taxon>Pterygota</taxon>
        <taxon>Neoptera</taxon>
        <taxon>Endopterygota</taxon>
        <taxon>Lepidoptera</taxon>
        <taxon>Glossata</taxon>
        <taxon>Ditrysia</taxon>
        <taxon>Papilionoidea</taxon>
        <taxon>Nymphalidae</taxon>
        <taxon>Satyrinae</taxon>
        <taxon>Satyrini</taxon>
        <taxon>Mycalesina</taxon>
        <taxon>Bicyclus</taxon>
    </lineage>
</organism>
<dbReference type="SUPFAM" id="SSF56672">
    <property type="entry name" value="DNA/RNA polymerases"/>
    <property type="match status" value="1"/>
</dbReference>
<keyword evidence="8 14" id="KW-0460">Magnesium</keyword>
<evidence type="ECO:0000256" key="11">
    <source>
        <dbReference type="ARBA" id="ARBA00023242"/>
    </source>
</evidence>
<accession>A0A6J1NXB7</accession>
<comment type="similarity">
    <text evidence="1 14">Belongs to the reverse transcriptase family. Telomerase subfamily.</text>
</comment>
<sequence>MNEPICFSQHFVNKQNVRSLSNILNLKLLKSQNSEVFLQEIVKEELVREISSELKKILLDLQENIKIYSKNDFKDYFSIFRIKDEQHSLFTVNKENICEGCSATLSKIIPKKFFGNNHNTKIFKKCIKTIVYSMKRQHIYFEKMIQKWDFKIFPWNNISTVNSFGILYNILHWIFKVLLSAIITLNFYVTTTKVNNDENLLFFFWKNQWQSFYDKKISDMVSAKVINKFHTNSLGKNLRKRYSLQEKLKLKSMKKDIPKLHLVLKPNNDFRPIVRYKSEILSARDKHKIKEKLYFLRKLTGKPHEKIETIFTTLFFKWLENKKPKLYFIKTDLSNAFGSINKEKLLKILCERHQDLQKSETNMFIKKKHTQHFKEFVAELRKPLLVRCGSTVYEWKAGLVQGYKFSPALSELYYSYMDEIYFSKHTDNNELRLFIRVVDDYLYITDTLQDAQLFLKALSNYSNVNYGKTVINFAHEDINCSNELTFLGYSYNTDNMNVGRANTVFNGQMCYKISFTGSIANLEQFLEARIGQSGIPINGHIFNFHHNSEALIWEHIFITLCLSANKFCTILSLLCDESEMPKYLSVYKKRVAVKLCNTILDKLKKNSPKDFCFTYCINHFRYLSYKALLLCARGTSKCNTLVPYVNIELAKSNCIYGKWRDHARFISKSGQNLEQAVKEVCTKSDLRRIFRKFDVLPYDFQCYDHKRFYMSL</sequence>
<comment type="function">
    <text evidence="14">Telomerase is a ribonucleoprotein enzyme essential for the replication of chromosome termini in most eukaryotes. It elongates telomeres. It is a reverse transcriptase that adds simple sequence repeats to chromosome ends by copying a template sequence within the RNA component of the enzyme.</text>
</comment>
<dbReference type="GO" id="GO:0003720">
    <property type="term" value="F:telomerase activity"/>
    <property type="evidence" value="ECO:0007669"/>
    <property type="project" value="InterPro"/>
</dbReference>
<keyword evidence="7 14" id="KW-0479">Metal-binding</keyword>
<evidence type="ECO:0000256" key="1">
    <source>
        <dbReference type="ARBA" id="ARBA00008001"/>
    </source>
</evidence>
<dbReference type="GO" id="GO:0042162">
    <property type="term" value="F:telomeric DNA binding"/>
    <property type="evidence" value="ECO:0007669"/>
    <property type="project" value="TreeGrafter"/>
</dbReference>
<dbReference type="CDD" id="cd01648">
    <property type="entry name" value="TERT"/>
    <property type="match status" value="1"/>
</dbReference>
<keyword evidence="10 14" id="KW-0695">RNA-directed DNA polymerase</keyword>
<evidence type="ECO:0000256" key="14">
    <source>
        <dbReference type="RuleBase" id="RU365061"/>
    </source>
</evidence>
<gene>
    <name evidence="17" type="primary">LOC112053993</name>
</gene>
<dbReference type="PANTHER" id="PTHR12066:SF0">
    <property type="entry name" value="TELOMERASE REVERSE TRANSCRIPTASE"/>
    <property type="match status" value="1"/>
</dbReference>
<dbReference type="GO" id="GO:0007004">
    <property type="term" value="P:telomere maintenance via telomerase"/>
    <property type="evidence" value="ECO:0007669"/>
    <property type="project" value="TreeGrafter"/>
</dbReference>
<evidence type="ECO:0000256" key="5">
    <source>
        <dbReference type="ARBA" id="ARBA00022679"/>
    </source>
</evidence>
<dbReference type="GO" id="GO:0000333">
    <property type="term" value="C:telomerase catalytic core complex"/>
    <property type="evidence" value="ECO:0007669"/>
    <property type="project" value="TreeGrafter"/>
</dbReference>
<dbReference type="EC" id="2.7.7.49" evidence="2 14"/>
<keyword evidence="11 14" id="KW-0539">Nucleus</keyword>
<dbReference type="Gene3D" id="1.10.132.70">
    <property type="match status" value="1"/>
</dbReference>
<name>A0A6J1NXB7_BICAN</name>
<dbReference type="SMART" id="SM00975">
    <property type="entry name" value="Telomerase_RBD"/>
    <property type="match status" value="1"/>
</dbReference>
<dbReference type="KEGG" id="bany:112053993"/>
<dbReference type="PROSITE" id="PS50878">
    <property type="entry name" value="RT_POL"/>
    <property type="match status" value="1"/>
</dbReference>
<evidence type="ECO:0000259" key="15">
    <source>
        <dbReference type="PROSITE" id="PS50878"/>
    </source>
</evidence>
<dbReference type="InterPro" id="IPR000477">
    <property type="entry name" value="RT_dom"/>
</dbReference>
<dbReference type="OrthoDB" id="289721at2759"/>
<dbReference type="InterPro" id="IPR021891">
    <property type="entry name" value="Telomerase_RBD"/>
</dbReference>
<dbReference type="Proteomes" id="UP001652582">
    <property type="component" value="Chromosome 24"/>
</dbReference>